<sequence>MECAIEQKAVAGQHSFDDWCQRVSERNAVRVLDIYGLFLQEDGTINLDLF</sequence>
<gene>
    <name evidence="1" type="ORF">TBIB3V08_LOCUS13426</name>
</gene>
<protein>
    <submittedName>
        <fullName evidence="1">Uncharacterized protein</fullName>
    </submittedName>
</protein>
<accession>A0A7R9FEM3</accession>
<proteinExistence type="predicted"/>
<dbReference type="EMBL" id="OD585821">
    <property type="protein sequence ID" value="CAD7451157.1"/>
    <property type="molecule type" value="Genomic_DNA"/>
</dbReference>
<reference evidence="1" key="1">
    <citation type="submission" date="2020-11" db="EMBL/GenBank/DDBJ databases">
        <authorList>
            <person name="Tran Van P."/>
        </authorList>
    </citation>
    <scope>NUCLEOTIDE SEQUENCE</scope>
</reference>
<organism evidence="1">
    <name type="scientific">Timema bartmani</name>
    <dbReference type="NCBI Taxonomy" id="61472"/>
    <lineage>
        <taxon>Eukaryota</taxon>
        <taxon>Metazoa</taxon>
        <taxon>Ecdysozoa</taxon>
        <taxon>Arthropoda</taxon>
        <taxon>Hexapoda</taxon>
        <taxon>Insecta</taxon>
        <taxon>Pterygota</taxon>
        <taxon>Neoptera</taxon>
        <taxon>Polyneoptera</taxon>
        <taxon>Phasmatodea</taxon>
        <taxon>Timematodea</taxon>
        <taxon>Timematoidea</taxon>
        <taxon>Timematidae</taxon>
        <taxon>Timema</taxon>
    </lineage>
</organism>
<dbReference type="AlphaFoldDB" id="A0A7R9FEM3"/>
<name>A0A7R9FEM3_9NEOP</name>
<evidence type="ECO:0000313" key="1">
    <source>
        <dbReference type="EMBL" id="CAD7451157.1"/>
    </source>
</evidence>